<evidence type="ECO:0008006" key="3">
    <source>
        <dbReference type="Google" id="ProtNLM"/>
    </source>
</evidence>
<protein>
    <recommendedName>
        <fullName evidence="3">Mor transcription activator domain-containing protein</fullName>
    </recommendedName>
</protein>
<name>A0A318P8H6_SERPL</name>
<proteinExistence type="predicted"/>
<sequence length="129" mass="14830">MNASEVCMQQSLSLCVQEIADVIGRERALYLIGQLPRIHIASRQYSKVILYVPKRLTPEHVLIKILGRDDADKLVNAFGGENLHPGNCEYLYRDFLHRTIKRMRGEGMRTRDIAVLLGMSERNVTRHKL</sequence>
<evidence type="ECO:0000313" key="2">
    <source>
        <dbReference type="Proteomes" id="UP000248196"/>
    </source>
</evidence>
<comment type="caution">
    <text evidence="1">The sequence shown here is derived from an EMBL/GenBank/DDBJ whole genome shotgun (WGS) entry which is preliminary data.</text>
</comment>
<organism evidence="1 2">
    <name type="scientific">Serratia plymuthica</name>
    <dbReference type="NCBI Taxonomy" id="82996"/>
    <lineage>
        <taxon>Bacteria</taxon>
        <taxon>Pseudomonadati</taxon>
        <taxon>Pseudomonadota</taxon>
        <taxon>Gammaproteobacteria</taxon>
        <taxon>Enterobacterales</taxon>
        <taxon>Yersiniaceae</taxon>
        <taxon>Serratia</taxon>
    </lineage>
</organism>
<evidence type="ECO:0000313" key="1">
    <source>
        <dbReference type="EMBL" id="PYD38353.1"/>
    </source>
</evidence>
<dbReference type="AlphaFoldDB" id="A0A318P8H6"/>
<dbReference type="EMBL" id="PESE01000004">
    <property type="protein sequence ID" value="PYD38353.1"/>
    <property type="molecule type" value="Genomic_DNA"/>
</dbReference>
<dbReference type="Proteomes" id="UP000248196">
    <property type="component" value="Unassembled WGS sequence"/>
</dbReference>
<gene>
    <name evidence="1" type="ORF">CT690_15870</name>
</gene>
<reference evidence="1 2" key="1">
    <citation type="submission" date="2017-11" db="EMBL/GenBank/DDBJ databases">
        <title>Genome sequence of the oocydin A producing rhizobacterium Serratia plymuthica 4Rx5.</title>
        <authorList>
            <person name="Matilla M.A."/>
            <person name="Udaondo Z."/>
            <person name="Salmond G.P.C."/>
        </authorList>
    </citation>
    <scope>NUCLEOTIDE SEQUENCE [LARGE SCALE GENOMIC DNA]</scope>
    <source>
        <strain evidence="1 2">4Rx5</strain>
    </source>
</reference>
<accession>A0A318P8H6</accession>